<name>A0AAY4D6I0_9TELE</name>
<evidence type="ECO:0000313" key="3">
    <source>
        <dbReference type="Proteomes" id="UP000694580"/>
    </source>
</evidence>
<sequence>MGAPYDGKTHWVEDLFRPHFSRQEVVRSLTALQPAGLDPSRAERRRRMYEDLLAQPSSPAGEDEQSSTIWTRAEVAALIGALRRMELDRWTEQMQRRRMQDTLDERDQQLLLSRQEAEALRARVQALGIEMQKKVEETARYREELQEKVEETARYREELQEKVEETARYREELQEKVEETARYREELQETRTECRRLSREMARLSQQQKAEDQTCAEVAGTEQDELLCRLQQEVEDVRAELEAERRCHRRSQTALEVLRRHFTGGLVSEWD</sequence>
<keyword evidence="1" id="KW-0175">Coiled coil</keyword>
<keyword evidence="3" id="KW-1185">Reference proteome</keyword>
<reference evidence="2" key="3">
    <citation type="submission" date="2025-09" db="UniProtKB">
        <authorList>
            <consortium name="Ensembl"/>
        </authorList>
    </citation>
    <scope>IDENTIFICATION</scope>
</reference>
<protein>
    <submittedName>
        <fullName evidence="2">Uncharacterized protein</fullName>
    </submittedName>
</protein>
<feature type="coiled-coil region" evidence="1">
    <location>
        <begin position="117"/>
        <end position="214"/>
    </location>
</feature>
<gene>
    <name evidence="2" type="primary">CCDC160</name>
</gene>
<dbReference type="SUPFAM" id="SSF58104">
    <property type="entry name" value="Methyl-accepting chemotaxis protein (MCP) signaling domain"/>
    <property type="match status" value="1"/>
</dbReference>
<organism evidence="2 3">
    <name type="scientific">Denticeps clupeoides</name>
    <name type="common">denticle herring</name>
    <dbReference type="NCBI Taxonomy" id="299321"/>
    <lineage>
        <taxon>Eukaryota</taxon>
        <taxon>Metazoa</taxon>
        <taxon>Chordata</taxon>
        <taxon>Craniata</taxon>
        <taxon>Vertebrata</taxon>
        <taxon>Euteleostomi</taxon>
        <taxon>Actinopterygii</taxon>
        <taxon>Neopterygii</taxon>
        <taxon>Teleostei</taxon>
        <taxon>Clupei</taxon>
        <taxon>Clupeiformes</taxon>
        <taxon>Denticipitoidei</taxon>
        <taxon>Denticipitidae</taxon>
        <taxon>Denticeps</taxon>
    </lineage>
</organism>
<dbReference type="Proteomes" id="UP000694580">
    <property type="component" value="Chromosome 18"/>
</dbReference>
<dbReference type="Ensembl" id="ENSDCDT00010051052.1">
    <property type="protein sequence ID" value="ENSDCDP00010041112.1"/>
    <property type="gene ID" value="ENSDCDG00010026152.1"/>
</dbReference>
<dbReference type="GeneTree" id="ENSGT00940000178248"/>
<evidence type="ECO:0000313" key="2">
    <source>
        <dbReference type="Ensembl" id="ENSDCDP00010041112.1"/>
    </source>
</evidence>
<accession>A0AAY4D6I0</accession>
<reference evidence="2 3" key="1">
    <citation type="submission" date="2020-06" db="EMBL/GenBank/DDBJ databases">
        <authorList>
            <consortium name="Wellcome Sanger Institute Data Sharing"/>
        </authorList>
    </citation>
    <scope>NUCLEOTIDE SEQUENCE [LARGE SCALE GENOMIC DNA]</scope>
</reference>
<evidence type="ECO:0000256" key="1">
    <source>
        <dbReference type="SAM" id="Coils"/>
    </source>
</evidence>
<proteinExistence type="predicted"/>
<reference evidence="2" key="2">
    <citation type="submission" date="2025-08" db="UniProtKB">
        <authorList>
            <consortium name="Ensembl"/>
        </authorList>
    </citation>
    <scope>IDENTIFICATION</scope>
</reference>
<dbReference type="AlphaFoldDB" id="A0AAY4D6I0"/>